<keyword evidence="4" id="KW-1185">Reference proteome</keyword>
<evidence type="ECO:0000313" key="3">
    <source>
        <dbReference type="EMBL" id="MCW9712740.1"/>
    </source>
</evidence>
<accession>A0ABT3PY12</accession>
<feature type="domain" description="Gfo/Idh/MocA-like oxidoreductase bacterial type C-terminal" evidence="2">
    <location>
        <begin position="339"/>
        <end position="438"/>
    </location>
</feature>
<dbReference type="EMBL" id="JAJNDC010000001">
    <property type="protein sequence ID" value="MCW9712740.1"/>
    <property type="molecule type" value="Genomic_DNA"/>
</dbReference>
<proteinExistence type="predicted"/>
<dbReference type="Proteomes" id="UP001207337">
    <property type="component" value="Unassembled WGS sequence"/>
</dbReference>
<dbReference type="PROSITE" id="PS51318">
    <property type="entry name" value="TAT"/>
    <property type="match status" value="1"/>
</dbReference>
<dbReference type="InterPro" id="IPR050463">
    <property type="entry name" value="Gfo/Idh/MocA_oxidrdct_glycsds"/>
</dbReference>
<evidence type="ECO:0000259" key="2">
    <source>
        <dbReference type="Pfam" id="PF19051"/>
    </source>
</evidence>
<name>A0ABT3PY12_9BACT</name>
<evidence type="ECO:0000259" key="1">
    <source>
        <dbReference type="Pfam" id="PF01408"/>
    </source>
</evidence>
<dbReference type="InterPro" id="IPR000683">
    <property type="entry name" value="Gfo/Idh/MocA-like_OxRdtase_N"/>
</dbReference>
<comment type="caution">
    <text evidence="3">The sequence shown here is derived from an EMBL/GenBank/DDBJ whole genome shotgun (WGS) entry which is preliminary data.</text>
</comment>
<dbReference type="SUPFAM" id="SSF55347">
    <property type="entry name" value="Glyceraldehyde-3-phosphate dehydrogenase-like, C-terminal domain"/>
    <property type="match status" value="1"/>
</dbReference>
<dbReference type="Gene3D" id="3.30.360.10">
    <property type="entry name" value="Dihydrodipicolinate Reductase, domain 2"/>
    <property type="match status" value="1"/>
</dbReference>
<dbReference type="InterPro" id="IPR006311">
    <property type="entry name" value="TAT_signal"/>
</dbReference>
<gene>
    <name evidence="3" type="ORF">LQ318_07475</name>
</gene>
<protein>
    <submittedName>
        <fullName evidence="3">Gfo/Idh/MocA family oxidoreductase</fullName>
    </submittedName>
</protein>
<dbReference type="InterPro" id="IPR036291">
    <property type="entry name" value="NAD(P)-bd_dom_sf"/>
</dbReference>
<feature type="domain" description="Gfo/Idh/MocA-like oxidoreductase bacterial type C-terminal" evidence="2">
    <location>
        <begin position="197"/>
        <end position="257"/>
    </location>
</feature>
<organism evidence="3 4">
    <name type="scientific">Fodinibius salicampi</name>
    <dbReference type="NCBI Taxonomy" id="1920655"/>
    <lineage>
        <taxon>Bacteria</taxon>
        <taxon>Pseudomonadati</taxon>
        <taxon>Balneolota</taxon>
        <taxon>Balneolia</taxon>
        <taxon>Balneolales</taxon>
        <taxon>Balneolaceae</taxon>
        <taxon>Fodinibius</taxon>
    </lineage>
</organism>
<feature type="domain" description="Gfo/Idh/MocA-like oxidoreductase N-terminal" evidence="1">
    <location>
        <begin position="40"/>
        <end position="163"/>
    </location>
</feature>
<dbReference type="InterPro" id="IPR043906">
    <property type="entry name" value="Gfo/Idh/MocA_OxRdtase_bact_C"/>
</dbReference>
<dbReference type="Pfam" id="PF01408">
    <property type="entry name" value="GFO_IDH_MocA"/>
    <property type="match status" value="1"/>
</dbReference>
<dbReference type="SUPFAM" id="SSF51735">
    <property type="entry name" value="NAD(P)-binding Rossmann-fold domains"/>
    <property type="match status" value="1"/>
</dbReference>
<sequence length="442" mass="49868">MSQNRRKFIKNAAISAGGIGMFSILPSSVWGANIAPSDQINVALIGCRNHGFNILRHHLNNEGVNCVALCDVDENVLHERAKDVKEAYGQNPKLYRDFRKLLEQQDIDAVIIGTPDHWHCLIFVYACQAGKDIYVEKPLANTIGECDIMVRAANHYSRVVQVGQQQRSNEGFNETMEIIKSGDIGRLRKVNIWANFNYGIGATPVEDSSVPEGVDYDFWLGPAPKRPFNRARFHGSWRHFWDYGGGLFSDWGVHLIDMGLWSDDLLGGPERVITYAGNNSNQTGMRDTFDTMNVTYPKKNYVINFDMNGGVQEGPWGKPYGVAFIGDKGTMVADRAGYKLYPEYDNNTESHKTAARSLSNISDAHDHHVRNFLDCIQSREPPRCTPEMGYAAAVHAHIANISGRVGEHLLEWDDENMRFTNSEKANEYIIPEYRKPWKLPEV</sequence>
<dbReference type="PANTHER" id="PTHR43818:SF5">
    <property type="entry name" value="OXIDOREDUCTASE FAMILY PROTEIN"/>
    <property type="match status" value="1"/>
</dbReference>
<dbReference type="RefSeq" id="WP_265788920.1">
    <property type="nucleotide sequence ID" value="NZ_BAABRS010000001.1"/>
</dbReference>
<reference evidence="3 4" key="1">
    <citation type="submission" date="2021-11" db="EMBL/GenBank/DDBJ databases">
        <title>Aliifidinibius sp. nov., a new bacterium isolated from saline soil.</title>
        <authorList>
            <person name="Galisteo C."/>
            <person name="De La Haba R."/>
            <person name="Sanchez-Porro C."/>
            <person name="Ventosa A."/>
        </authorList>
    </citation>
    <scope>NUCLEOTIDE SEQUENCE [LARGE SCALE GENOMIC DNA]</scope>
    <source>
        <strain evidence="3 4">KACC 190600</strain>
    </source>
</reference>
<evidence type="ECO:0000313" key="4">
    <source>
        <dbReference type="Proteomes" id="UP001207337"/>
    </source>
</evidence>
<dbReference type="Pfam" id="PF19051">
    <property type="entry name" value="GFO_IDH_MocA_C2"/>
    <property type="match status" value="2"/>
</dbReference>
<dbReference type="Gene3D" id="3.40.50.720">
    <property type="entry name" value="NAD(P)-binding Rossmann-like Domain"/>
    <property type="match status" value="1"/>
</dbReference>
<dbReference type="PANTHER" id="PTHR43818">
    <property type="entry name" value="BCDNA.GH03377"/>
    <property type="match status" value="1"/>
</dbReference>